<sequence length="291" mass="31808">MMTTSSARPRVLTPSAALDLTLAHPDSQFKMPRRTAAESKTTTITTTRTIVEPSSRPPAAKRCVWASTSNHHRRQSISRRRPSSHVNHRTAIEPPVLVRGPALGDSQTRTQSPPPSASSDPQDEQSPPLRPLRRLPRRAARLSCSSSLNPCRPMRRAFIDENGRPTESTLQFPMALGSSAAYHSPSVPSVLLATQLSRLRTLHLPSVRPLEPDEHALPSGPGPFSGRWETSITALSVRASSITSAPLPLSAPSDVSSPHSPNQHKQTQPKHKESRDEQPMLFDSTVISLAW</sequence>
<feature type="region of interest" description="Disordered" evidence="1">
    <location>
        <begin position="49"/>
        <end position="146"/>
    </location>
</feature>
<protein>
    <submittedName>
        <fullName evidence="2">Uncharacterized protein</fullName>
    </submittedName>
</protein>
<feature type="compositionally biased region" description="Basic residues" evidence="1">
    <location>
        <begin position="131"/>
        <end position="140"/>
    </location>
</feature>
<evidence type="ECO:0000313" key="2">
    <source>
        <dbReference type="EMBL" id="KAK1854525.1"/>
    </source>
</evidence>
<dbReference type="EMBL" id="JAQOWY010000035">
    <property type="protein sequence ID" value="KAK1854525.1"/>
    <property type="molecule type" value="Genomic_DNA"/>
</dbReference>
<keyword evidence="3" id="KW-1185">Reference proteome</keyword>
<gene>
    <name evidence="2" type="ORF">CCHR01_02801</name>
</gene>
<comment type="caution">
    <text evidence="2">The sequence shown here is derived from an EMBL/GenBank/DDBJ whole genome shotgun (WGS) entry which is preliminary data.</text>
</comment>
<feature type="compositionally biased region" description="Low complexity" evidence="1">
    <location>
        <begin position="117"/>
        <end position="127"/>
    </location>
</feature>
<dbReference type="Proteomes" id="UP001243330">
    <property type="component" value="Unassembled WGS sequence"/>
</dbReference>
<evidence type="ECO:0000313" key="3">
    <source>
        <dbReference type="Proteomes" id="UP001243330"/>
    </source>
</evidence>
<accession>A0AAD9AW97</accession>
<dbReference type="AlphaFoldDB" id="A0AAD9AW97"/>
<feature type="region of interest" description="Disordered" evidence="1">
    <location>
        <begin position="23"/>
        <end position="42"/>
    </location>
</feature>
<feature type="compositionally biased region" description="Polar residues" evidence="1">
    <location>
        <begin position="253"/>
        <end position="266"/>
    </location>
</feature>
<feature type="region of interest" description="Disordered" evidence="1">
    <location>
        <begin position="245"/>
        <end position="279"/>
    </location>
</feature>
<evidence type="ECO:0000256" key="1">
    <source>
        <dbReference type="SAM" id="MobiDB-lite"/>
    </source>
</evidence>
<reference evidence="2" key="1">
    <citation type="submission" date="2023-01" db="EMBL/GenBank/DDBJ databases">
        <title>Colletotrichum chrysophilum M932 genome sequence.</title>
        <authorList>
            <person name="Baroncelli R."/>
        </authorList>
    </citation>
    <scope>NUCLEOTIDE SEQUENCE</scope>
    <source>
        <strain evidence="2">M932</strain>
    </source>
</reference>
<feature type="compositionally biased region" description="Basic residues" evidence="1">
    <location>
        <begin position="70"/>
        <end position="88"/>
    </location>
</feature>
<proteinExistence type="predicted"/>
<organism evidence="2 3">
    <name type="scientific">Colletotrichum chrysophilum</name>
    <dbReference type="NCBI Taxonomy" id="1836956"/>
    <lineage>
        <taxon>Eukaryota</taxon>
        <taxon>Fungi</taxon>
        <taxon>Dikarya</taxon>
        <taxon>Ascomycota</taxon>
        <taxon>Pezizomycotina</taxon>
        <taxon>Sordariomycetes</taxon>
        <taxon>Hypocreomycetidae</taxon>
        <taxon>Glomerellales</taxon>
        <taxon>Glomerellaceae</taxon>
        <taxon>Colletotrichum</taxon>
        <taxon>Colletotrichum gloeosporioides species complex</taxon>
    </lineage>
</organism>
<name>A0AAD9AW97_9PEZI</name>